<sequence>MCENVKTICVTIRVSNCIMNISLNNILILVGIVTKIKFITKPWSVKYYNFYMITITFFNIIKLFVANTNKKKSYNNLYFLIKIHKLTISLMKNYIVMLHIWICDSMTTNNGLKFRKHNYYKLKKFFKAGPNLSPIYFIIVSEFNNNHSAGSTGNLNGPSVGVVEDAASISGSVVHGFFVTNVTSSGVELSGEPCLYTRSKHLKQDLINFCSMIDPLTEFLYNPKTHLFSQFLALIAWEVQII</sequence>
<comment type="caution">
    <text evidence="2">The sequence shown here is derived from an EMBL/GenBank/DDBJ whole genome shotgun (WGS) entry which is preliminary data.</text>
</comment>
<keyword evidence="1" id="KW-0812">Transmembrane</keyword>
<accession>A0A6G0T0Y1</accession>
<gene>
    <name evidence="2" type="ORF">AGLY_016133</name>
</gene>
<name>A0A6G0T0Y1_APHGL</name>
<reference evidence="2 3" key="1">
    <citation type="submission" date="2019-08" db="EMBL/GenBank/DDBJ databases">
        <title>The genome of the soybean aphid Biotype 1, its phylome, world population structure and adaptation to the North American continent.</title>
        <authorList>
            <person name="Giordano R."/>
            <person name="Donthu R.K."/>
            <person name="Hernandez A.G."/>
            <person name="Wright C.L."/>
            <person name="Zimin A.V."/>
        </authorList>
    </citation>
    <scope>NUCLEOTIDE SEQUENCE [LARGE SCALE GENOMIC DNA]</scope>
    <source>
        <tissue evidence="2">Whole aphids</tissue>
    </source>
</reference>
<keyword evidence="3" id="KW-1185">Reference proteome</keyword>
<protein>
    <submittedName>
        <fullName evidence="2">Uncharacterized protein</fullName>
    </submittedName>
</protein>
<keyword evidence="1" id="KW-0472">Membrane</keyword>
<dbReference type="AlphaFoldDB" id="A0A6G0T0Y1"/>
<dbReference type="EMBL" id="VYZN01000079">
    <property type="protein sequence ID" value="KAE9523581.1"/>
    <property type="molecule type" value="Genomic_DNA"/>
</dbReference>
<keyword evidence="1" id="KW-1133">Transmembrane helix</keyword>
<organism evidence="2 3">
    <name type="scientific">Aphis glycines</name>
    <name type="common">Soybean aphid</name>
    <dbReference type="NCBI Taxonomy" id="307491"/>
    <lineage>
        <taxon>Eukaryota</taxon>
        <taxon>Metazoa</taxon>
        <taxon>Ecdysozoa</taxon>
        <taxon>Arthropoda</taxon>
        <taxon>Hexapoda</taxon>
        <taxon>Insecta</taxon>
        <taxon>Pterygota</taxon>
        <taxon>Neoptera</taxon>
        <taxon>Paraneoptera</taxon>
        <taxon>Hemiptera</taxon>
        <taxon>Sternorrhyncha</taxon>
        <taxon>Aphidomorpha</taxon>
        <taxon>Aphidoidea</taxon>
        <taxon>Aphididae</taxon>
        <taxon>Aphidini</taxon>
        <taxon>Aphis</taxon>
        <taxon>Aphis</taxon>
    </lineage>
</organism>
<proteinExistence type="predicted"/>
<feature type="transmembrane region" description="Helical" evidence="1">
    <location>
        <begin position="47"/>
        <end position="65"/>
    </location>
</feature>
<evidence type="ECO:0000256" key="1">
    <source>
        <dbReference type="SAM" id="Phobius"/>
    </source>
</evidence>
<evidence type="ECO:0000313" key="2">
    <source>
        <dbReference type="EMBL" id="KAE9523581.1"/>
    </source>
</evidence>
<evidence type="ECO:0000313" key="3">
    <source>
        <dbReference type="Proteomes" id="UP000475862"/>
    </source>
</evidence>
<dbReference type="Proteomes" id="UP000475862">
    <property type="component" value="Unassembled WGS sequence"/>
</dbReference>